<sequence>MTLSVFTDGGSRGNPGPASIGFVAHLGDKQIFSHHETIGIATNNVAEYTAIIRAFEMLSPKLGEWDVDIINFKSDSRLLVEQLSGRFKVKTPHIKELFNQAKILERIVNIPVYYNWVKRSDNVHADSLVNKAHDETVNTSLGRFDGRE</sequence>
<evidence type="ECO:0000313" key="3">
    <source>
        <dbReference type="Proteomes" id="UP000178372"/>
    </source>
</evidence>
<reference evidence="2 3" key="1">
    <citation type="journal article" date="2016" name="Nat. Commun.">
        <title>Thousands of microbial genomes shed light on interconnected biogeochemical processes in an aquifer system.</title>
        <authorList>
            <person name="Anantharaman K."/>
            <person name="Brown C.T."/>
            <person name="Hug L.A."/>
            <person name="Sharon I."/>
            <person name="Castelle C.J."/>
            <person name="Probst A.J."/>
            <person name="Thomas B.C."/>
            <person name="Singh A."/>
            <person name="Wilkins M.J."/>
            <person name="Karaoz U."/>
            <person name="Brodie E.L."/>
            <person name="Williams K.H."/>
            <person name="Hubbard S.S."/>
            <person name="Banfield J.F."/>
        </authorList>
    </citation>
    <scope>NUCLEOTIDE SEQUENCE [LARGE SCALE GENOMIC DNA]</scope>
</reference>
<dbReference type="SUPFAM" id="SSF53098">
    <property type="entry name" value="Ribonuclease H-like"/>
    <property type="match status" value="1"/>
</dbReference>
<dbReference type="CDD" id="cd09279">
    <property type="entry name" value="RNase_HI_like"/>
    <property type="match status" value="1"/>
</dbReference>
<evidence type="ECO:0000313" key="2">
    <source>
        <dbReference type="EMBL" id="OGK15198.1"/>
    </source>
</evidence>
<dbReference type="InterPro" id="IPR036397">
    <property type="entry name" value="RNaseH_sf"/>
</dbReference>
<dbReference type="PANTHER" id="PTHR46387">
    <property type="entry name" value="POLYNUCLEOTIDYL TRANSFERASE, RIBONUCLEASE H-LIKE SUPERFAMILY PROTEIN"/>
    <property type="match status" value="1"/>
</dbReference>
<dbReference type="Proteomes" id="UP000178372">
    <property type="component" value="Unassembled WGS sequence"/>
</dbReference>
<dbReference type="Gene3D" id="3.30.420.10">
    <property type="entry name" value="Ribonuclease H-like superfamily/Ribonuclease H"/>
    <property type="match status" value="1"/>
</dbReference>
<comment type="caution">
    <text evidence="2">The sequence shown here is derived from an EMBL/GenBank/DDBJ whole genome shotgun (WGS) entry which is preliminary data.</text>
</comment>
<dbReference type="Pfam" id="PF00075">
    <property type="entry name" value="RNase_H"/>
    <property type="match status" value="1"/>
</dbReference>
<evidence type="ECO:0000259" key="1">
    <source>
        <dbReference type="PROSITE" id="PS50879"/>
    </source>
</evidence>
<protein>
    <recommendedName>
        <fullName evidence="1">RNase H type-1 domain-containing protein</fullName>
    </recommendedName>
</protein>
<organism evidence="2 3">
    <name type="scientific">Candidatus Roizmanbacteria bacterium RIFCSPHIGHO2_01_FULL_39_12b</name>
    <dbReference type="NCBI Taxonomy" id="1802030"/>
    <lineage>
        <taxon>Bacteria</taxon>
        <taxon>Candidatus Roizmaniibacteriota</taxon>
    </lineage>
</organism>
<dbReference type="InterPro" id="IPR012337">
    <property type="entry name" value="RNaseH-like_sf"/>
</dbReference>
<dbReference type="GO" id="GO:0004523">
    <property type="term" value="F:RNA-DNA hybrid ribonuclease activity"/>
    <property type="evidence" value="ECO:0007669"/>
    <property type="project" value="InterPro"/>
</dbReference>
<feature type="domain" description="RNase H type-1" evidence="1">
    <location>
        <begin position="1"/>
        <end position="142"/>
    </location>
</feature>
<accession>A0A1F7G8D9</accession>
<name>A0A1F7G8D9_9BACT</name>
<dbReference type="InterPro" id="IPR002156">
    <property type="entry name" value="RNaseH_domain"/>
</dbReference>
<dbReference type="PROSITE" id="PS50879">
    <property type="entry name" value="RNASE_H_1"/>
    <property type="match status" value="1"/>
</dbReference>
<dbReference type="EMBL" id="MFZF01000033">
    <property type="protein sequence ID" value="OGK15198.1"/>
    <property type="molecule type" value="Genomic_DNA"/>
</dbReference>
<proteinExistence type="predicted"/>
<gene>
    <name evidence="2" type="ORF">A2690_00270</name>
</gene>
<dbReference type="GO" id="GO:0003676">
    <property type="term" value="F:nucleic acid binding"/>
    <property type="evidence" value="ECO:0007669"/>
    <property type="project" value="InterPro"/>
</dbReference>
<dbReference type="AlphaFoldDB" id="A0A1F7G8D9"/>